<comment type="caution">
    <text evidence="1">The sequence shown here is derived from an EMBL/GenBank/DDBJ whole genome shotgun (WGS) entry which is preliminary data.</text>
</comment>
<dbReference type="Proteomes" id="UP001142055">
    <property type="component" value="Chromosome 2"/>
</dbReference>
<proteinExistence type="predicted"/>
<accession>A0A9Q0M4M9</accession>
<dbReference type="AlphaFoldDB" id="A0A9Q0M4M9"/>
<evidence type="ECO:0000313" key="1">
    <source>
        <dbReference type="EMBL" id="KAJ6219948.1"/>
    </source>
</evidence>
<keyword evidence="2" id="KW-1185">Reference proteome</keyword>
<reference evidence="1" key="1">
    <citation type="submission" date="2022-12" db="EMBL/GenBank/DDBJ databases">
        <title>Genome assemblies of Blomia tropicalis.</title>
        <authorList>
            <person name="Cui Y."/>
        </authorList>
    </citation>
    <scope>NUCLEOTIDE SEQUENCE</scope>
    <source>
        <tissue evidence="1">Adult mites</tissue>
    </source>
</reference>
<dbReference type="EMBL" id="JAPWDV010000002">
    <property type="protein sequence ID" value="KAJ6219948.1"/>
    <property type="molecule type" value="Genomic_DNA"/>
</dbReference>
<evidence type="ECO:0000313" key="2">
    <source>
        <dbReference type="Proteomes" id="UP001142055"/>
    </source>
</evidence>
<feature type="non-terminal residue" evidence="1">
    <location>
        <position position="89"/>
    </location>
</feature>
<protein>
    <submittedName>
        <fullName evidence="1">Uncharacterized protein</fullName>
    </submittedName>
</protein>
<gene>
    <name evidence="1" type="ORF">RDWZM_005760</name>
</gene>
<organism evidence="1 2">
    <name type="scientific">Blomia tropicalis</name>
    <name type="common">Mite</name>
    <dbReference type="NCBI Taxonomy" id="40697"/>
    <lineage>
        <taxon>Eukaryota</taxon>
        <taxon>Metazoa</taxon>
        <taxon>Ecdysozoa</taxon>
        <taxon>Arthropoda</taxon>
        <taxon>Chelicerata</taxon>
        <taxon>Arachnida</taxon>
        <taxon>Acari</taxon>
        <taxon>Acariformes</taxon>
        <taxon>Sarcoptiformes</taxon>
        <taxon>Astigmata</taxon>
        <taxon>Glycyphagoidea</taxon>
        <taxon>Echimyopodidae</taxon>
        <taxon>Blomia</taxon>
    </lineage>
</organism>
<name>A0A9Q0M4M9_BLOTA</name>
<sequence>MTNLVYAFPSFHWHWVRSFTTILYERTIGEAEGKLHYGHIHRHPRNIPVMPKLCHANEFVPTVFHCCCRCIQSTTGHDPFAKNQNQTKQ</sequence>